<dbReference type="AlphaFoldDB" id="A0A7S3EJC2"/>
<sequence length="118" mass="13698">MLGWMDIPAFKRYVEKARDPRYLWASRIILLGGLLGIGQLLMYYTTGMMVDQNELRKEMGNSIEGRRQKRIADNSVAMILKEGTGAEKIEEGYEEIKIPGTVWHPRVEQELKAERERQ</sequence>
<keyword evidence="1" id="KW-1133">Transmembrane helix</keyword>
<keyword evidence="1" id="KW-0812">Transmembrane</keyword>
<organism evidence="2">
    <name type="scientific">Rhodosorus marinus</name>
    <dbReference type="NCBI Taxonomy" id="101924"/>
    <lineage>
        <taxon>Eukaryota</taxon>
        <taxon>Rhodophyta</taxon>
        <taxon>Stylonematophyceae</taxon>
        <taxon>Stylonematales</taxon>
        <taxon>Stylonemataceae</taxon>
        <taxon>Rhodosorus</taxon>
    </lineage>
</organism>
<dbReference type="EMBL" id="HBHW01031510">
    <property type="protein sequence ID" value="CAE0056203.1"/>
    <property type="molecule type" value="Transcribed_RNA"/>
</dbReference>
<evidence type="ECO:0000256" key="1">
    <source>
        <dbReference type="SAM" id="Phobius"/>
    </source>
</evidence>
<feature type="transmembrane region" description="Helical" evidence="1">
    <location>
        <begin position="21"/>
        <end position="44"/>
    </location>
</feature>
<keyword evidence="1" id="KW-0472">Membrane</keyword>
<reference evidence="2" key="1">
    <citation type="submission" date="2021-01" db="EMBL/GenBank/DDBJ databases">
        <authorList>
            <person name="Corre E."/>
            <person name="Pelletier E."/>
            <person name="Niang G."/>
            <person name="Scheremetjew M."/>
            <person name="Finn R."/>
            <person name="Kale V."/>
            <person name="Holt S."/>
            <person name="Cochrane G."/>
            <person name="Meng A."/>
            <person name="Brown T."/>
            <person name="Cohen L."/>
        </authorList>
    </citation>
    <scope>NUCLEOTIDE SEQUENCE</scope>
    <source>
        <strain evidence="2">CCMP 769</strain>
    </source>
</reference>
<proteinExistence type="predicted"/>
<gene>
    <name evidence="2" type="ORF">RMAR00112_LOCUS24245</name>
</gene>
<protein>
    <submittedName>
        <fullName evidence="2">Uncharacterized protein</fullName>
    </submittedName>
</protein>
<evidence type="ECO:0000313" key="2">
    <source>
        <dbReference type="EMBL" id="CAE0056203.1"/>
    </source>
</evidence>
<accession>A0A7S3EJC2</accession>
<name>A0A7S3EJC2_9RHOD</name>